<evidence type="ECO:0000313" key="12">
    <source>
        <dbReference type="EMBL" id="QGN31061.1"/>
    </source>
</evidence>
<evidence type="ECO:0000256" key="4">
    <source>
        <dbReference type="ARBA" id="ARBA00022630"/>
    </source>
</evidence>
<evidence type="ECO:0000256" key="1">
    <source>
        <dbReference type="ARBA" id="ARBA00001932"/>
    </source>
</evidence>
<comment type="similarity">
    <text evidence="10">Belongs to the DNA photolyase family.</text>
</comment>
<feature type="binding site" evidence="8">
    <location>
        <position position="270"/>
    </location>
    <ligand>
        <name>FAD</name>
        <dbReference type="ChEBI" id="CHEBI:57692"/>
    </ligand>
</feature>
<name>A0ABD6Z3V4_ENTCA</name>
<evidence type="ECO:0000256" key="6">
    <source>
        <dbReference type="ARBA" id="ARBA00022991"/>
    </source>
</evidence>
<dbReference type="Pfam" id="PF00875">
    <property type="entry name" value="DNA_photolyase"/>
    <property type="match status" value="1"/>
</dbReference>
<dbReference type="InterPro" id="IPR036134">
    <property type="entry name" value="Crypto/Photolyase_FAD-like_sf"/>
</dbReference>
<feature type="binding site" evidence="8">
    <location>
        <begin position="237"/>
        <end position="241"/>
    </location>
    <ligand>
        <name>FAD</name>
        <dbReference type="ChEBI" id="CHEBI:57692"/>
    </ligand>
</feature>
<evidence type="ECO:0000256" key="3">
    <source>
        <dbReference type="ARBA" id="ARBA00014046"/>
    </source>
</evidence>
<dbReference type="InterPro" id="IPR018394">
    <property type="entry name" value="DNA_photolyase_1_CS_C"/>
</dbReference>
<dbReference type="InterPro" id="IPR005101">
    <property type="entry name" value="Cryptochr/Photolyase_FAD-bd"/>
</dbReference>
<evidence type="ECO:0000256" key="9">
    <source>
        <dbReference type="PIRSR" id="PIRSR602081-2"/>
    </source>
</evidence>
<dbReference type="InterPro" id="IPR002081">
    <property type="entry name" value="Cryptochrome/DNA_photolyase_1"/>
</dbReference>
<feature type="binding site" evidence="8">
    <location>
        <position position="225"/>
    </location>
    <ligand>
        <name>FAD</name>
        <dbReference type="ChEBI" id="CHEBI:57692"/>
    </ligand>
</feature>
<dbReference type="RefSeq" id="WP_010748937.1">
    <property type="nucleotide sequence ID" value="NZ_CP046123.1"/>
</dbReference>
<feature type="site" description="Electron transfer via tryptophanyl radical" evidence="9">
    <location>
        <position position="357"/>
    </location>
</feature>
<evidence type="ECO:0000256" key="10">
    <source>
        <dbReference type="RuleBase" id="RU004182"/>
    </source>
</evidence>
<dbReference type="Proteomes" id="UP000422837">
    <property type="component" value="Chromosome"/>
</dbReference>
<dbReference type="PANTHER" id="PTHR11455">
    <property type="entry name" value="CRYPTOCHROME"/>
    <property type="match status" value="1"/>
</dbReference>
<feature type="domain" description="Photolyase/cryptochrome alpha/beta" evidence="11">
    <location>
        <begin position="2"/>
        <end position="132"/>
    </location>
</feature>
<dbReference type="GO" id="GO:0003904">
    <property type="term" value="F:deoxyribodipyrimidine photo-lyase activity"/>
    <property type="evidence" value="ECO:0007669"/>
    <property type="project" value="UniProtKB-EC"/>
</dbReference>
<dbReference type="GO" id="GO:0000719">
    <property type="term" value="P:photoreactive repair"/>
    <property type="evidence" value="ECO:0007669"/>
    <property type="project" value="UniProtKB-ARBA"/>
</dbReference>
<dbReference type="Gene3D" id="3.40.50.620">
    <property type="entry name" value="HUPs"/>
    <property type="match status" value="1"/>
</dbReference>
<sequence>MAIHVMWFRKDLRLEDNTALTEALFSLQENDHLLCVFHLNDKQFLPKAPSHDYFFSAVAHFIEAAKKQNLTIHLLTGTLTEAFDQLLACYPEWSQLYFNFDNRGFGRKRDLYIKELVEKKGITVHSFEDHHLHQPTEVTKEDGTYYKKFTPYYKKWIQLPKPVYQKQALDFEKAVHFDDAPHFKAGTALLAKLLENRKTDFSTIVGEDYAHKQLQAFVQKRLATYEKDRDIPSIKGTSRLSPFLSFGQISIRKVWAACQGMPSSTGKATFLKELAWRDFYHMIYFSHPEQKNYELIEKYRNMDWRKNEEELTKWQAGQTGYPIIDAAMRQLNQTGWMHNRLRMIVASFLTKDLLIDWRQGEAYFARQLIDYDAASNIGGWQWAASTGTDAVPYFRIFNPITQGKKFDKDGTFIKQFVPELAQLPLKFIHEPYLMTDEEQADLKVVLGTDYPLPIVDHNEARKRASICIVKSNHKKLPWTALKHFR</sequence>
<dbReference type="SUPFAM" id="SSF48173">
    <property type="entry name" value="Cryptochrome/photolyase FAD-binding domain"/>
    <property type="match status" value="1"/>
</dbReference>
<dbReference type="PANTHER" id="PTHR11455:SF9">
    <property type="entry name" value="CRYPTOCHROME CIRCADIAN CLOCK 5 ISOFORM X1"/>
    <property type="match status" value="1"/>
</dbReference>
<dbReference type="Gene3D" id="1.25.40.80">
    <property type="match status" value="1"/>
</dbReference>
<dbReference type="FunFam" id="1.10.579.10:FF:000003">
    <property type="entry name" value="Deoxyribodipyrimidine photo-lyase"/>
    <property type="match status" value="1"/>
</dbReference>
<feature type="site" description="Electron transfer via tryptophanyl radical" evidence="9">
    <location>
        <position position="304"/>
    </location>
</feature>
<dbReference type="PROSITE" id="PS00691">
    <property type="entry name" value="DNA_PHOTOLYASES_1_2"/>
    <property type="match status" value="1"/>
</dbReference>
<dbReference type="SUPFAM" id="SSF52425">
    <property type="entry name" value="Cryptochrome/photolyase, N-terminal domain"/>
    <property type="match status" value="1"/>
</dbReference>
<evidence type="ECO:0000256" key="8">
    <source>
        <dbReference type="PIRSR" id="PIRSR602081-1"/>
    </source>
</evidence>
<dbReference type="InterPro" id="IPR006050">
    <property type="entry name" value="DNA_photolyase_N"/>
</dbReference>
<reference evidence="12 13" key="1">
    <citation type="submission" date="2019-11" db="EMBL/GenBank/DDBJ databases">
        <title>Detection and genome characteristic of a blood enterococcus casselifavus isolate from Zhengzhou,china.</title>
        <authorList>
            <person name="Wen P."/>
        </authorList>
    </citation>
    <scope>NUCLEOTIDE SEQUENCE [LARGE SCALE GENOMIC DNA]</scope>
    <source>
        <strain evidence="12 13">EC291</strain>
    </source>
</reference>
<accession>A0ABD6Z3V4</accession>
<keyword evidence="5 8" id="KW-0274">FAD</keyword>
<dbReference type="InterPro" id="IPR014729">
    <property type="entry name" value="Rossmann-like_a/b/a_fold"/>
</dbReference>
<proteinExistence type="inferred from homology"/>
<dbReference type="PROSITE" id="PS00394">
    <property type="entry name" value="DNA_PHOTOLYASES_1_1"/>
    <property type="match status" value="1"/>
</dbReference>
<comment type="cofactor">
    <cofactor evidence="1">
        <name>(6R)-5,10-methylene-5,6,7,8-tetrahydrofolate</name>
        <dbReference type="ChEBI" id="CHEBI:15636"/>
    </cofactor>
</comment>
<feature type="binding site" evidence="8">
    <location>
        <begin position="370"/>
        <end position="372"/>
    </location>
    <ligand>
        <name>FAD</name>
        <dbReference type="ChEBI" id="CHEBI:57692"/>
    </ligand>
</feature>
<dbReference type="InterPro" id="IPR036155">
    <property type="entry name" value="Crypto/Photolyase_N_sf"/>
</dbReference>
<keyword evidence="6 10" id="KW-0157">Chromophore</keyword>
<evidence type="ECO:0000256" key="7">
    <source>
        <dbReference type="ARBA" id="ARBA00033999"/>
    </source>
</evidence>
<comment type="cofactor">
    <cofactor evidence="8">
        <name>FAD</name>
        <dbReference type="ChEBI" id="CHEBI:57692"/>
    </cofactor>
    <text evidence="8">Binds 1 FAD per subunit.</text>
</comment>
<protein>
    <recommendedName>
        <fullName evidence="3">Deoxyribodipyrimidine photo-lyase</fullName>
        <ecNumber evidence="2">4.1.99.3</ecNumber>
    </recommendedName>
</protein>
<comment type="catalytic activity">
    <reaction evidence="7">
        <text>cyclobutadipyrimidine (in DNA) = 2 pyrimidine residues (in DNA).</text>
        <dbReference type="EC" id="4.1.99.3"/>
    </reaction>
</comment>
<gene>
    <name evidence="12" type="ORF">GFU50_16755</name>
</gene>
<dbReference type="AlphaFoldDB" id="A0ABD6Z3V4"/>
<keyword evidence="4 8" id="KW-0285">Flavoprotein</keyword>
<dbReference type="PROSITE" id="PS51645">
    <property type="entry name" value="PHR_CRY_ALPHA_BETA"/>
    <property type="match status" value="1"/>
</dbReference>
<feature type="site" description="Electron transfer via tryptophanyl radical" evidence="9">
    <location>
        <position position="380"/>
    </location>
</feature>
<feature type="binding site" evidence="8">
    <location>
        <begin position="273"/>
        <end position="280"/>
    </location>
    <ligand>
        <name>FAD</name>
        <dbReference type="ChEBI" id="CHEBI:57692"/>
    </ligand>
</feature>
<dbReference type="Gene3D" id="1.10.579.10">
    <property type="entry name" value="DNA Cyclobutane Dipyrimidine Photolyase, subunit A, domain 3"/>
    <property type="match status" value="1"/>
</dbReference>
<dbReference type="PRINTS" id="PR00147">
    <property type="entry name" value="DNAPHOTLYASE"/>
</dbReference>
<evidence type="ECO:0000259" key="11">
    <source>
        <dbReference type="PROSITE" id="PS51645"/>
    </source>
</evidence>
<dbReference type="EMBL" id="CP046123">
    <property type="protein sequence ID" value="QGN31061.1"/>
    <property type="molecule type" value="Genomic_DNA"/>
</dbReference>
<evidence type="ECO:0000313" key="13">
    <source>
        <dbReference type="Proteomes" id="UP000422837"/>
    </source>
</evidence>
<evidence type="ECO:0000256" key="5">
    <source>
        <dbReference type="ARBA" id="ARBA00022827"/>
    </source>
</evidence>
<evidence type="ECO:0000256" key="2">
    <source>
        <dbReference type="ARBA" id="ARBA00013149"/>
    </source>
</evidence>
<organism evidence="12 13">
    <name type="scientific">Enterococcus casseliflavus</name>
    <name type="common">Enterococcus flavescens</name>
    <dbReference type="NCBI Taxonomy" id="37734"/>
    <lineage>
        <taxon>Bacteria</taxon>
        <taxon>Bacillati</taxon>
        <taxon>Bacillota</taxon>
        <taxon>Bacilli</taxon>
        <taxon>Lactobacillales</taxon>
        <taxon>Enterococcaceae</taxon>
        <taxon>Enterococcus</taxon>
    </lineage>
</organism>
<dbReference type="EC" id="4.1.99.3" evidence="2"/>
<dbReference type="Pfam" id="PF03441">
    <property type="entry name" value="FAD_binding_7"/>
    <property type="match status" value="1"/>
</dbReference>